<dbReference type="PANTHER" id="PTHR30619:SF1">
    <property type="entry name" value="RECOMBINATION PROTEIN 2"/>
    <property type="match status" value="1"/>
</dbReference>
<dbReference type="SUPFAM" id="SSF56281">
    <property type="entry name" value="Metallo-hydrolase/oxidoreductase"/>
    <property type="match status" value="1"/>
</dbReference>
<gene>
    <name evidence="2" type="ORF">Fuma_01735</name>
</gene>
<dbReference type="Gene3D" id="3.60.15.10">
    <property type="entry name" value="Ribonuclease Z/Hydroxyacylglutathione hydrolase-like"/>
    <property type="match status" value="1"/>
</dbReference>
<dbReference type="OrthoDB" id="418728at2"/>
<evidence type="ECO:0000313" key="2">
    <source>
        <dbReference type="EMBL" id="APZ92130.1"/>
    </source>
</evidence>
<reference evidence="2 3" key="1">
    <citation type="journal article" date="2016" name="Front. Microbiol.">
        <title>Fuerstia marisgermanicae gen. nov., sp. nov., an Unusual Member of the Phylum Planctomycetes from the German Wadden Sea.</title>
        <authorList>
            <person name="Kohn T."/>
            <person name="Heuer A."/>
            <person name="Jogler M."/>
            <person name="Vollmers J."/>
            <person name="Boedeker C."/>
            <person name="Bunk B."/>
            <person name="Rast P."/>
            <person name="Borchert D."/>
            <person name="Glockner I."/>
            <person name="Freese H.M."/>
            <person name="Klenk H.P."/>
            <person name="Overmann J."/>
            <person name="Kaster A.K."/>
            <person name="Rohde M."/>
            <person name="Wiegand S."/>
            <person name="Jogler C."/>
        </authorList>
    </citation>
    <scope>NUCLEOTIDE SEQUENCE [LARGE SCALE GENOMIC DNA]</scope>
    <source>
        <strain evidence="2 3">NH11</strain>
    </source>
</reference>
<dbReference type="InterPro" id="IPR001279">
    <property type="entry name" value="Metallo-B-lactamas"/>
</dbReference>
<keyword evidence="3" id="KW-1185">Reference proteome</keyword>
<name>A0A1P8WDJ5_9PLAN</name>
<accession>A0A1P8WDJ5</accession>
<evidence type="ECO:0000313" key="3">
    <source>
        <dbReference type="Proteomes" id="UP000187735"/>
    </source>
</evidence>
<dbReference type="EMBL" id="CP017641">
    <property type="protein sequence ID" value="APZ92130.1"/>
    <property type="molecule type" value="Genomic_DNA"/>
</dbReference>
<organism evidence="2 3">
    <name type="scientific">Fuerstiella marisgermanici</name>
    <dbReference type="NCBI Taxonomy" id="1891926"/>
    <lineage>
        <taxon>Bacteria</taxon>
        <taxon>Pseudomonadati</taxon>
        <taxon>Planctomycetota</taxon>
        <taxon>Planctomycetia</taxon>
        <taxon>Planctomycetales</taxon>
        <taxon>Planctomycetaceae</taxon>
        <taxon>Fuerstiella</taxon>
    </lineage>
</organism>
<dbReference type="RefSeq" id="WP_077023789.1">
    <property type="nucleotide sequence ID" value="NZ_CP017641.1"/>
</dbReference>
<dbReference type="InterPro" id="IPR052159">
    <property type="entry name" value="Competence_DNA_uptake"/>
</dbReference>
<dbReference type="AlphaFoldDB" id="A0A1P8WDJ5"/>
<evidence type="ECO:0000259" key="1">
    <source>
        <dbReference type="Pfam" id="PF00753"/>
    </source>
</evidence>
<dbReference type="Proteomes" id="UP000187735">
    <property type="component" value="Chromosome"/>
</dbReference>
<sequence>MKSRFVAIPVGQGDGFFYQDQNTSLLVDGGRSVRAIATQFQTALSRTKLDILICTHNDADHANGVLGLLESGIQCREVWLPGRWTERLKDLLANPYDFSRELYGDWQAAHEDLDKVGTLDEYGDILAIEDQRAEENEQPNEIDEGTDETLLDALENASAESDSLVPADYFFEFGPCPWIPYGPRGAKILADAVEAAARIRSIALAAFHVGATIRWFEYGNGQPVQHSTILPLNCREIVKVRRLDARALKYLALTKANKESLVFSVPPTDANPGVVFSADSDFDFSFNLNSNSEYLVTAPHHGAESNANAYTQLASVMNNGTFVRSDGKYRSRPGKSFLKLPSKRRFCTLCRGVDVPKQTLEFEGDASGWNATPAVRSCACQ</sequence>
<dbReference type="Pfam" id="PF00753">
    <property type="entry name" value="Lactamase_B"/>
    <property type="match status" value="1"/>
</dbReference>
<dbReference type="PANTHER" id="PTHR30619">
    <property type="entry name" value="DNA INTERNALIZATION/COMPETENCE PROTEIN COMEC/REC2"/>
    <property type="match status" value="1"/>
</dbReference>
<feature type="domain" description="Metallo-beta-lactamase" evidence="1">
    <location>
        <begin position="10"/>
        <end position="71"/>
    </location>
</feature>
<dbReference type="InterPro" id="IPR036866">
    <property type="entry name" value="RibonucZ/Hydroxyglut_hydro"/>
</dbReference>
<dbReference type="KEGG" id="fmr:Fuma_01735"/>
<protein>
    <recommendedName>
        <fullName evidence="1">Metallo-beta-lactamase domain-containing protein</fullName>
    </recommendedName>
</protein>
<proteinExistence type="predicted"/>